<accession>A0AAD8U8M1</accession>
<sequence>MVKERCAPEVKLLVDIQDPGQIFHGLEEIKQYFQKNPGFPSEEMTIVDRLCVTYPVEFFSDRDSRGKDFKQRRLIIFDMNNDHKVIRIEMRPVGPKESVDPDAPIPQGGPRIRVDKSL</sequence>
<dbReference type="Proteomes" id="UP001244207">
    <property type="component" value="Unassembled WGS sequence"/>
</dbReference>
<evidence type="ECO:0000313" key="3">
    <source>
        <dbReference type="Proteomes" id="UP001244207"/>
    </source>
</evidence>
<keyword evidence="3" id="KW-1185">Reference proteome</keyword>
<dbReference type="RefSeq" id="XP_060358048.1">
    <property type="nucleotide sequence ID" value="XM_060514996.1"/>
</dbReference>
<dbReference type="AlphaFoldDB" id="A0AAD8U8M1"/>
<organism evidence="2 3">
    <name type="scientific">Glomerella acutata</name>
    <name type="common">Colletotrichum acutatum</name>
    <dbReference type="NCBI Taxonomy" id="27357"/>
    <lineage>
        <taxon>Eukaryota</taxon>
        <taxon>Fungi</taxon>
        <taxon>Dikarya</taxon>
        <taxon>Ascomycota</taxon>
        <taxon>Pezizomycotina</taxon>
        <taxon>Sordariomycetes</taxon>
        <taxon>Hypocreomycetidae</taxon>
        <taxon>Glomerellales</taxon>
        <taxon>Glomerellaceae</taxon>
        <taxon>Colletotrichum</taxon>
        <taxon>Colletotrichum acutatum species complex</taxon>
    </lineage>
</organism>
<dbReference type="GeneID" id="85398894"/>
<comment type="caution">
    <text evidence="2">The sequence shown here is derived from an EMBL/GenBank/DDBJ whole genome shotgun (WGS) entry which is preliminary data.</text>
</comment>
<evidence type="ECO:0000313" key="2">
    <source>
        <dbReference type="EMBL" id="KAK1707511.1"/>
    </source>
</evidence>
<protein>
    <submittedName>
        <fullName evidence="2">Uncharacterized protein</fullName>
    </submittedName>
</protein>
<evidence type="ECO:0000256" key="1">
    <source>
        <dbReference type="SAM" id="MobiDB-lite"/>
    </source>
</evidence>
<reference evidence="2" key="1">
    <citation type="submission" date="2021-12" db="EMBL/GenBank/DDBJ databases">
        <title>Comparative genomics, transcriptomics and evolutionary studies reveal genomic signatures of adaptation to plant cell wall in hemibiotrophic fungi.</title>
        <authorList>
            <consortium name="DOE Joint Genome Institute"/>
            <person name="Baroncelli R."/>
            <person name="Diaz J.F."/>
            <person name="Benocci T."/>
            <person name="Peng M."/>
            <person name="Battaglia E."/>
            <person name="Haridas S."/>
            <person name="Andreopoulos W."/>
            <person name="Labutti K."/>
            <person name="Pangilinan J."/>
            <person name="Floch G.L."/>
            <person name="Makela M.R."/>
            <person name="Henrissat B."/>
            <person name="Grigoriev I.V."/>
            <person name="Crouch J.A."/>
            <person name="De Vries R.P."/>
            <person name="Sukno S.A."/>
            <person name="Thon M.R."/>
        </authorList>
    </citation>
    <scope>NUCLEOTIDE SEQUENCE</scope>
    <source>
        <strain evidence="2">CBS 112980</strain>
    </source>
</reference>
<feature type="region of interest" description="Disordered" evidence="1">
    <location>
        <begin position="92"/>
        <end position="118"/>
    </location>
</feature>
<dbReference type="EMBL" id="JAHMHS010000209">
    <property type="protein sequence ID" value="KAK1707511.1"/>
    <property type="molecule type" value="Genomic_DNA"/>
</dbReference>
<proteinExistence type="predicted"/>
<gene>
    <name evidence="2" type="ORF">BDZ83DRAFT_758202</name>
</gene>
<name>A0AAD8U8M1_GLOAC</name>